<gene>
    <name evidence="11" type="ORF">NLS_LOCUS65</name>
</gene>
<protein>
    <recommendedName>
        <fullName evidence="7">Major sperm protein</fullName>
    </recommendedName>
</protein>
<feature type="compositionally biased region" description="Polar residues" evidence="8">
    <location>
        <begin position="287"/>
        <end position="296"/>
    </location>
</feature>
<comment type="function">
    <text evidence="5 7">Central component in molecular interactions underlying sperm crawling. Forms an extensive filament system that extends from sperm villipoda, along the leading edge of the pseudopod.</text>
</comment>
<dbReference type="Proteomes" id="UP000277928">
    <property type="component" value="Unassembled WGS sequence"/>
</dbReference>
<sequence length="463" mass="51839">MKCKFFERNSIKRGTETLTIIVWIYNIIKRLTSQLRMTAADGAHGHHDWVNVKIRGGQQLNKGSESDDGRKGKTNWRHFFIVCSVLISAYLINGEYAQTVCNICTTVPAAIFTYGQLSDHATRIFAYKATLFYWSIHGILIAFDGIFVDAFGYFFGKFILLTVLFFNVVYQHDTSKSLVQRQQRRNAMGNSAISTETPVAFSSSPYGSQVGVNTALTITDATQFSVESPFKSHPLLYNNNLATAYSLARSPEMTAYLDTSYTHDGSLKTVASTEEQHEFGSHKHKQNALNDSSIPTDSGDENDPLGNDAVKSTPAGDHSKADNQAGDSLHSSEYSTSLIEMKESEEALITDPDEYIVFKYPILNAVTIYMKNKHSRPIMWALKTNAIGRMAAHPTCGTLRKDATAHIKIAVNKAPPKESSMDDRIAIEYCLMDDDSVSFDRSLLCNTEDPFRRRKKLNVYYED</sequence>
<dbReference type="Gene3D" id="2.60.40.10">
    <property type="entry name" value="Immunoglobulins"/>
    <property type="match status" value="1"/>
</dbReference>
<evidence type="ECO:0000313" key="12">
    <source>
        <dbReference type="Proteomes" id="UP000277928"/>
    </source>
</evidence>
<dbReference type="GO" id="GO:0005856">
    <property type="term" value="C:cytoskeleton"/>
    <property type="evidence" value="ECO:0007669"/>
    <property type="project" value="UniProtKB-SubCell"/>
</dbReference>
<feature type="transmembrane region" description="Helical" evidence="9">
    <location>
        <begin position="124"/>
        <end position="143"/>
    </location>
</feature>
<evidence type="ECO:0000259" key="10">
    <source>
        <dbReference type="PROSITE" id="PS50202"/>
    </source>
</evidence>
<proteinExistence type="predicted"/>
<dbReference type="PANTHER" id="PTHR22920:SF7">
    <property type="entry name" value="MSP DOMAIN-CONTAINING PROTEIN-RELATED"/>
    <property type="match status" value="1"/>
</dbReference>
<dbReference type="InterPro" id="IPR013783">
    <property type="entry name" value="Ig-like_fold"/>
</dbReference>
<comment type="subcellular location">
    <subcellularLocation>
        <location evidence="6">Cell projection</location>
        <location evidence="6">Pseudopodium</location>
    </subcellularLocation>
    <subcellularLocation>
        <location evidence="1">Cytoplasm</location>
        <location evidence="1">Cytoskeleton</location>
    </subcellularLocation>
</comment>
<evidence type="ECO:0000256" key="8">
    <source>
        <dbReference type="SAM" id="MobiDB-lite"/>
    </source>
</evidence>
<dbReference type="PANTHER" id="PTHR22920">
    <property type="entry name" value="MAJOR SPERM PROTEIN"/>
    <property type="match status" value="1"/>
</dbReference>
<keyword evidence="9" id="KW-0812">Transmembrane</keyword>
<keyword evidence="4" id="KW-0966">Cell projection</keyword>
<evidence type="ECO:0000256" key="9">
    <source>
        <dbReference type="SAM" id="Phobius"/>
    </source>
</evidence>
<dbReference type="SUPFAM" id="SSF49354">
    <property type="entry name" value="PapD-like"/>
    <property type="match status" value="1"/>
</dbReference>
<dbReference type="AlphaFoldDB" id="A0A3P6TL23"/>
<evidence type="ECO:0000256" key="5">
    <source>
        <dbReference type="ARBA" id="ARBA00037744"/>
    </source>
</evidence>
<evidence type="ECO:0000256" key="7">
    <source>
        <dbReference type="RuleBase" id="RU003425"/>
    </source>
</evidence>
<evidence type="ECO:0000256" key="1">
    <source>
        <dbReference type="ARBA" id="ARBA00004245"/>
    </source>
</evidence>
<dbReference type="InterPro" id="IPR051155">
    <property type="entry name" value="Nematode_MSP"/>
</dbReference>
<dbReference type="OMA" id="PIMWALK"/>
<dbReference type="GO" id="GO:0031143">
    <property type="term" value="C:pseudopodium"/>
    <property type="evidence" value="ECO:0007669"/>
    <property type="project" value="UniProtKB-SubCell"/>
</dbReference>
<keyword evidence="9" id="KW-1133">Transmembrane helix</keyword>
<dbReference type="InterPro" id="IPR000535">
    <property type="entry name" value="MSP_dom"/>
</dbReference>
<keyword evidence="12" id="KW-1185">Reference proteome</keyword>
<feature type="domain" description="MSP" evidence="10">
    <location>
        <begin position="347"/>
        <end position="462"/>
    </location>
</feature>
<feature type="transmembrane region" description="Helical" evidence="9">
    <location>
        <begin position="76"/>
        <end position="92"/>
    </location>
</feature>
<evidence type="ECO:0000256" key="4">
    <source>
        <dbReference type="ARBA" id="ARBA00023273"/>
    </source>
</evidence>
<keyword evidence="9" id="KW-0472">Membrane</keyword>
<evidence type="ECO:0000256" key="3">
    <source>
        <dbReference type="ARBA" id="ARBA00023212"/>
    </source>
</evidence>
<feature type="region of interest" description="Disordered" evidence="8">
    <location>
        <begin position="272"/>
        <end position="330"/>
    </location>
</feature>
<dbReference type="OrthoDB" id="5784868at2759"/>
<accession>A0A3P6TL23</accession>
<evidence type="ECO:0000256" key="2">
    <source>
        <dbReference type="ARBA" id="ARBA00022490"/>
    </source>
</evidence>
<dbReference type="PROSITE" id="PS50202">
    <property type="entry name" value="MSP"/>
    <property type="match status" value="1"/>
</dbReference>
<evidence type="ECO:0000256" key="6">
    <source>
        <dbReference type="ARBA" id="ARBA00037818"/>
    </source>
</evidence>
<dbReference type="Pfam" id="PF00635">
    <property type="entry name" value="Motile_Sperm"/>
    <property type="match status" value="1"/>
</dbReference>
<dbReference type="InterPro" id="IPR008962">
    <property type="entry name" value="PapD-like_sf"/>
</dbReference>
<name>A0A3P6TL23_LITSI</name>
<keyword evidence="3 7" id="KW-0206">Cytoskeleton</keyword>
<organism evidence="11 12">
    <name type="scientific">Litomosoides sigmodontis</name>
    <name type="common">Filarial nematode worm</name>
    <dbReference type="NCBI Taxonomy" id="42156"/>
    <lineage>
        <taxon>Eukaryota</taxon>
        <taxon>Metazoa</taxon>
        <taxon>Ecdysozoa</taxon>
        <taxon>Nematoda</taxon>
        <taxon>Chromadorea</taxon>
        <taxon>Rhabditida</taxon>
        <taxon>Spirurina</taxon>
        <taxon>Spiruromorpha</taxon>
        <taxon>Filarioidea</taxon>
        <taxon>Onchocercidae</taxon>
        <taxon>Litomosoides</taxon>
    </lineage>
</organism>
<evidence type="ECO:0000313" key="11">
    <source>
        <dbReference type="EMBL" id="VDK67164.1"/>
    </source>
</evidence>
<keyword evidence="2" id="KW-0963">Cytoplasm</keyword>
<dbReference type="EMBL" id="UYRX01000001">
    <property type="protein sequence ID" value="VDK67164.1"/>
    <property type="molecule type" value="Genomic_DNA"/>
</dbReference>
<reference evidence="11 12" key="1">
    <citation type="submission" date="2018-08" db="EMBL/GenBank/DDBJ databases">
        <authorList>
            <person name="Laetsch R D."/>
            <person name="Stevens L."/>
            <person name="Kumar S."/>
            <person name="Blaxter L. M."/>
        </authorList>
    </citation>
    <scope>NUCLEOTIDE SEQUENCE [LARGE SCALE GENOMIC DNA]</scope>
</reference>